<protein>
    <submittedName>
        <fullName evidence="1">Uncharacterized protein</fullName>
    </submittedName>
</protein>
<gene>
    <name evidence="1" type="ORF">BG006_002473</name>
</gene>
<dbReference type="AlphaFoldDB" id="A0A9P5VGR8"/>
<reference evidence="1" key="1">
    <citation type="journal article" date="2020" name="Fungal Divers.">
        <title>Resolving the Mortierellaceae phylogeny through synthesis of multi-gene phylogenetics and phylogenomics.</title>
        <authorList>
            <person name="Vandepol N."/>
            <person name="Liber J."/>
            <person name="Desiro A."/>
            <person name="Na H."/>
            <person name="Kennedy M."/>
            <person name="Barry K."/>
            <person name="Grigoriev I.V."/>
            <person name="Miller A.N."/>
            <person name="O'Donnell K."/>
            <person name="Stajich J.E."/>
            <person name="Bonito G."/>
        </authorList>
    </citation>
    <scope>NUCLEOTIDE SEQUENCE</scope>
    <source>
        <strain evidence="1">NVP1</strain>
    </source>
</reference>
<evidence type="ECO:0000313" key="1">
    <source>
        <dbReference type="EMBL" id="KAF9322134.1"/>
    </source>
</evidence>
<dbReference type="EMBL" id="JAAAUY010001583">
    <property type="protein sequence ID" value="KAF9322134.1"/>
    <property type="molecule type" value="Genomic_DNA"/>
</dbReference>
<dbReference type="Proteomes" id="UP000696485">
    <property type="component" value="Unassembled WGS sequence"/>
</dbReference>
<accession>A0A9P5VGR8</accession>
<comment type="caution">
    <text evidence="1">The sequence shown here is derived from an EMBL/GenBank/DDBJ whole genome shotgun (WGS) entry which is preliminary data.</text>
</comment>
<keyword evidence="2" id="KW-1185">Reference proteome</keyword>
<organism evidence="1 2">
    <name type="scientific">Podila minutissima</name>
    <dbReference type="NCBI Taxonomy" id="64525"/>
    <lineage>
        <taxon>Eukaryota</taxon>
        <taxon>Fungi</taxon>
        <taxon>Fungi incertae sedis</taxon>
        <taxon>Mucoromycota</taxon>
        <taxon>Mortierellomycotina</taxon>
        <taxon>Mortierellomycetes</taxon>
        <taxon>Mortierellales</taxon>
        <taxon>Mortierellaceae</taxon>
        <taxon>Podila</taxon>
    </lineage>
</organism>
<proteinExistence type="predicted"/>
<evidence type="ECO:0000313" key="2">
    <source>
        <dbReference type="Proteomes" id="UP000696485"/>
    </source>
</evidence>
<sequence>PALLSGAAPSTSTNTLNVFISHVWNTMPLSRKPKTRPISRDQDKNLIAILDYIKDCKLSFGSFVMACLNSEDIQVRGKVAYFYSDKYPARCLDLWRATIKEAHSGLLLTSAVNFVLKYAQPEIERASHCTNLKFPSSSVSADALGQFDLQDVELELADLAPTSLALIRSLVNDKRPSPFEPVTPAVPVIASIVLKSWNKRANLLQGVFGLYFYGQGASRSLINVLQKAGVCNGFDWIMESLDHMSEAHLAKVQAIVKEKKQPFMVVYDNINMAFRRYNQWTTNQDSFENGATATVILTSEMPAVERMQDPVRHLRACDLCPTKAQSEHLKDFYHYHLTEVLQR</sequence>
<feature type="non-terminal residue" evidence="1">
    <location>
        <position position="1"/>
    </location>
</feature>
<name>A0A9P5VGR8_9FUNG</name>